<accession>A0A1F6AG19</accession>
<dbReference type="AlphaFoldDB" id="A0A1F6AG19"/>
<reference evidence="1 2" key="1">
    <citation type="journal article" date="2016" name="Nat. Commun.">
        <title>Thousands of microbial genomes shed light on interconnected biogeochemical processes in an aquifer system.</title>
        <authorList>
            <person name="Anantharaman K."/>
            <person name="Brown C.T."/>
            <person name="Hug L.A."/>
            <person name="Sharon I."/>
            <person name="Castelle C.J."/>
            <person name="Probst A.J."/>
            <person name="Thomas B.C."/>
            <person name="Singh A."/>
            <person name="Wilkins M.J."/>
            <person name="Karaoz U."/>
            <person name="Brodie E.L."/>
            <person name="Williams K.H."/>
            <person name="Hubbard S.S."/>
            <person name="Banfield J.F."/>
        </authorList>
    </citation>
    <scope>NUCLEOTIDE SEQUENCE [LARGE SCALE GENOMIC DNA]</scope>
</reference>
<organism evidence="1 2">
    <name type="scientific">Candidatus Gottesmanbacteria bacterium RIFCSPLOWO2_01_FULL_43_11b</name>
    <dbReference type="NCBI Taxonomy" id="1798392"/>
    <lineage>
        <taxon>Bacteria</taxon>
        <taxon>Candidatus Gottesmaniibacteriota</taxon>
    </lineage>
</organism>
<proteinExistence type="predicted"/>
<protein>
    <submittedName>
        <fullName evidence="1">Uncharacterized protein</fullName>
    </submittedName>
</protein>
<gene>
    <name evidence="1" type="ORF">A3A79_00450</name>
</gene>
<dbReference type="EMBL" id="MFJV01000001">
    <property type="protein sequence ID" value="OGG23664.1"/>
    <property type="molecule type" value="Genomic_DNA"/>
</dbReference>
<evidence type="ECO:0000313" key="1">
    <source>
        <dbReference type="EMBL" id="OGG23664.1"/>
    </source>
</evidence>
<dbReference type="Proteomes" id="UP000178759">
    <property type="component" value="Unassembled WGS sequence"/>
</dbReference>
<comment type="caution">
    <text evidence="1">The sequence shown here is derived from an EMBL/GenBank/DDBJ whole genome shotgun (WGS) entry which is preliminary data.</text>
</comment>
<name>A0A1F6AG19_9BACT</name>
<evidence type="ECO:0000313" key="2">
    <source>
        <dbReference type="Proteomes" id="UP000178759"/>
    </source>
</evidence>
<sequence>MPKELLSSDLVGLPKNFGNDRETALRAMAIDLNIEQSLLEPFSRTDHNIIFWLLKDDHMEAIGQFIKDPETFRSEHQKLFSVAEEHLHWQDIWVTGNWFWASTRDLDRATKDLQAELDKLNQPKVDNRPQ</sequence>